<evidence type="ECO:0000256" key="1">
    <source>
        <dbReference type="ARBA" id="ARBA00004123"/>
    </source>
</evidence>
<evidence type="ECO:0000313" key="10">
    <source>
        <dbReference type="Proteomes" id="UP000472266"/>
    </source>
</evidence>
<dbReference type="GeneTree" id="ENSGT00940000154352"/>
<feature type="region of interest" description="Disordered" evidence="7">
    <location>
        <begin position="99"/>
        <end position="126"/>
    </location>
</feature>
<dbReference type="Proteomes" id="UP000472266">
    <property type="component" value="Chromosome 22"/>
</dbReference>
<evidence type="ECO:0000256" key="3">
    <source>
        <dbReference type="ARBA" id="ARBA00022553"/>
    </source>
</evidence>
<reference evidence="9 10" key="1">
    <citation type="submission" date="2019-11" db="EMBL/GenBank/DDBJ databases">
        <title>Strigops habroptila (kakapo) genome, bStrHab1, primary haplotype, v2.</title>
        <authorList>
            <person name="Jarvis E.D."/>
            <person name="Howard J."/>
            <person name="Rhie A."/>
            <person name="Phillippy A."/>
            <person name="Korlach J."/>
            <person name="Digby A."/>
            <person name="Iorns D."/>
            <person name="Eason D."/>
            <person name="Robertson B."/>
            <person name="Raemaekers T."/>
            <person name="Howe K."/>
            <person name="Lewin H."/>
            <person name="Damas J."/>
            <person name="Hastie A."/>
            <person name="Tracey A."/>
            <person name="Chow W."/>
            <person name="Fedrigo O."/>
        </authorList>
    </citation>
    <scope>NUCLEOTIDE SEQUENCE [LARGE SCALE GENOMIC DNA]</scope>
</reference>
<keyword evidence="10" id="KW-1185">Reference proteome</keyword>
<comment type="subcellular location">
    <subcellularLocation>
        <location evidence="1">Nucleus</location>
    </subcellularLocation>
</comment>
<evidence type="ECO:0000259" key="8">
    <source>
        <dbReference type="Pfam" id="PF15276"/>
    </source>
</evidence>
<dbReference type="InterPro" id="IPR029334">
    <property type="entry name" value="PP1-bd"/>
</dbReference>
<sequence length="636" mass="69881">MCDESKAAVTPQHTGRGSLRARRQSGSLLRSVLKKTPTKEYSNVIDSGGGESLAVSNCAETFEAVETEKTETWSSKNPKKKRVTFGEVLSPEIFDETLPANTPLRKGATPVTHPGLQSNSPSARPSLLEEPFPQPNFDCSNECIEPLQESLECSVAAKDLSPVENAEAESDKSDVTKTHYSTKRKCSTISEGTDFSISKATSTQNAKDTQNPGKDKVQRQRNATTSAAKKAQKTKHTGYGKRRKKKVKKSLYGEREMASKKPLLSPIPEIPELFSSASSSNSTKATAFFSEDVFLEDTKSGNAGKDVQQKLVAEGIGGKNTHVVHASSSSEDLDAGEASSPSDTVFQVPEGDLESVSGSEQEFSNIVPDAKCGFDTSDSFQQGEETACVKEAKESGSFIENEKLQGNLLDEAEQLTGLEFLHQQDMSEYADAQRTQCPEKDSARGGPQRRRRRSSAMCFLPVGNCLPVCSYNVEEIFSAPQLKNDSLEPFRKKSDNSGGKRVRRSMRLHKDAEVEGLAWIQVPSEVQKNPPLIASACKTRRTISTSTLTESENIHYKGQNLLQFSAPGKNSGSVNLADGPCKRWRRRSMSVLPAQETRTCSPTRRRSRRHSVYRKDRSNQNHDEQVEIPLENNSNI</sequence>
<feature type="region of interest" description="Disordered" evidence="7">
    <location>
        <begin position="592"/>
        <end position="636"/>
    </location>
</feature>
<proteinExistence type="predicted"/>
<evidence type="ECO:0000256" key="7">
    <source>
        <dbReference type="SAM" id="MobiDB-lite"/>
    </source>
</evidence>
<dbReference type="Ensembl" id="ENSSHBT00005010193.1">
    <property type="protein sequence ID" value="ENSSHBP00005008452.1"/>
    <property type="gene ID" value="ENSSHBG00005007388.1"/>
</dbReference>
<keyword evidence="3" id="KW-0597">Phosphoprotein</keyword>
<keyword evidence="6" id="KW-0131">Cell cycle</keyword>
<keyword evidence="4" id="KW-0832">Ubl conjugation</keyword>
<organism evidence="9 10">
    <name type="scientific">Strigops habroptila</name>
    <name type="common">Kakapo</name>
    <dbReference type="NCBI Taxonomy" id="2489341"/>
    <lineage>
        <taxon>Eukaryota</taxon>
        <taxon>Metazoa</taxon>
        <taxon>Chordata</taxon>
        <taxon>Craniata</taxon>
        <taxon>Vertebrata</taxon>
        <taxon>Euteleostomi</taxon>
        <taxon>Archelosauria</taxon>
        <taxon>Archosauria</taxon>
        <taxon>Dinosauria</taxon>
        <taxon>Saurischia</taxon>
        <taxon>Theropoda</taxon>
        <taxon>Coelurosauria</taxon>
        <taxon>Aves</taxon>
        <taxon>Neognathae</taxon>
        <taxon>Neoaves</taxon>
        <taxon>Telluraves</taxon>
        <taxon>Australaves</taxon>
        <taxon>Psittaciformes</taxon>
        <taxon>Psittacidae</taxon>
        <taxon>Strigops</taxon>
    </lineage>
</organism>
<evidence type="ECO:0000256" key="5">
    <source>
        <dbReference type="ARBA" id="ARBA00023242"/>
    </source>
</evidence>
<dbReference type="PANTHER" id="PTHR21603">
    <property type="entry name" value="ANTIGEN KI-67-LIKE PROTEIN"/>
    <property type="match status" value="1"/>
</dbReference>
<keyword evidence="2" id="KW-1017">Isopeptide bond</keyword>
<reference evidence="9" key="3">
    <citation type="submission" date="2025-09" db="UniProtKB">
        <authorList>
            <consortium name="Ensembl"/>
        </authorList>
    </citation>
    <scope>IDENTIFICATION</scope>
</reference>
<dbReference type="GO" id="GO:0051983">
    <property type="term" value="P:regulation of chromosome segregation"/>
    <property type="evidence" value="ECO:0007669"/>
    <property type="project" value="TreeGrafter"/>
</dbReference>
<dbReference type="Pfam" id="PF15276">
    <property type="entry name" value="PP1_bind"/>
    <property type="match status" value="1"/>
</dbReference>
<accession>A0A672U2W9</accession>
<dbReference type="PANTHER" id="PTHR21603:SF16">
    <property type="entry name" value="CELL DIVISION CYCLE-ASSOCIATED PROTEIN 2"/>
    <property type="match status" value="1"/>
</dbReference>
<dbReference type="OMA" id="TETWSSK"/>
<dbReference type="InParanoid" id="A0A672U2W9"/>
<reference evidence="9" key="2">
    <citation type="submission" date="2025-08" db="UniProtKB">
        <authorList>
            <consortium name="Ensembl"/>
        </authorList>
    </citation>
    <scope>IDENTIFICATION</scope>
</reference>
<keyword evidence="5" id="KW-0539">Nucleus</keyword>
<feature type="compositionally biased region" description="Basic residues" evidence="7">
    <location>
        <begin position="603"/>
        <end position="612"/>
    </location>
</feature>
<feature type="region of interest" description="Disordered" evidence="7">
    <location>
        <begin position="1"/>
        <end position="34"/>
    </location>
</feature>
<dbReference type="GO" id="GO:0005634">
    <property type="term" value="C:nucleus"/>
    <property type="evidence" value="ECO:0007669"/>
    <property type="project" value="UniProtKB-SubCell"/>
</dbReference>
<dbReference type="GO" id="GO:0007088">
    <property type="term" value="P:regulation of mitotic nuclear division"/>
    <property type="evidence" value="ECO:0007669"/>
    <property type="project" value="TreeGrafter"/>
</dbReference>
<evidence type="ECO:0000256" key="6">
    <source>
        <dbReference type="ARBA" id="ARBA00023306"/>
    </source>
</evidence>
<feature type="compositionally biased region" description="Polar residues" evidence="7">
    <location>
        <begin position="197"/>
        <end position="212"/>
    </location>
</feature>
<feature type="region of interest" description="Disordered" evidence="7">
    <location>
        <begin position="162"/>
        <end position="184"/>
    </location>
</feature>
<gene>
    <name evidence="9" type="primary">CDCA2</name>
</gene>
<feature type="region of interest" description="Disordered" evidence="7">
    <location>
        <begin position="197"/>
        <end position="264"/>
    </location>
</feature>
<dbReference type="FunCoup" id="A0A672U2W9">
    <property type="interactions" value="349"/>
</dbReference>
<feature type="region of interest" description="Disordered" evidence="7">
    <location>
        <begin position="429"/>
        <end position="453"/>
    </location>
</feature>
<evidence type="ECO:0000256" key="2">
    <source>
        <dbReference type="ARBA" id="ARBA00022499"/>
    </source>
</evidence>
<evidence type="ECO:0000256" key="4">
    <source>
        <dbReference type="ARBA" id="ARBA00022843"/>
    </source>
</evidence>
<name>A0A672U2W9_STRHB</name>
<protein>
    <recommendedName>
        <fullName evidence="8">PP1-binding domain-containing protein</fullName>
    </recommendedName>
</protein>
<evidence type="ECO:0000313" key="9">
    <source>
        <dbReference type="Ensembl" id="ENSSHBP00005008452.1"/>
    </source>
</evidence>
<feature type="compositionally biased region" description="Basic residues" evidence="7">
    <location>
        <begin position="230"/>
        <end position="249"/>
    </location>
</feature>
<dbReference type="AlphaFoldDB" id="A0A672U2W9"/>
<feature type="compositionally biased region" description="Basic and acidic residues" evidence="7">
    <location>
        <begin position="613"/>
        <end position="625"/>
    </location>
</feature>
<dbReference type="GO" id="GO:0005694">
    <property type="term" value="C:chromosome"/>
    <property type="evidence" value="ECO:0007669"/>
    <property type="project" value="TreeGrafter"/>
</dbReference>
<feature type="domain" description="PP1-binding" evidence="8">
    <location>
        <begin position="79"/>
        <end position="138"/>
    </location>
</feature>